<name>A0A261USK8_9BORD</name>
<evidence type="ECO:0000313" key="3">
    <source>
        <dbReference type="Proteomes" id="UP000216885"/>
    </source>
</evidence>
<feature type="region of interest" description="Disordered" evidence="1">
    <location>
        <begin position="1"/>
        <end position="86"/>
    </location>
</feature>
<proteinExistence type="predicted"/>
<sequence length="86" mass="9575">MWMQRHAASYNQKEISMHMSQQSVDQNGQPGRPESGNRDQFPGDLPGKNAPGRQQPVPGDAPDPFRHEPKRPVRPNEPGKAPQPQA</sequence>
<comment type="caution">
    <text evidence="2">The sequence shown here is derived from an EMBL/GenBank/DDBJ whole genome shotgun (WGS) entry which is preliminary data.</text>
</comment>
<gene>
    <name evidence="2" type="ORF">CAL20_02445</name>
</gene>
<evidence type="ECO:0000313" key="2">
    <source>
        <dbReference type="EMBL" id="OZI64537.1"/>
    </source>
</evidence>
<reference evidence="2 3" key="1">
    <citation type="submission" date="2017-05" db="EMBL/GenBank/DDBJ databases">
        <title>Complete and WGS of Bordetella genogroups.</title>
        <authorList>
            <person name="Spilker T."/>
            <person name="LiPuma J."/>
        </authorList>
    </citation>
    <scope>NUCLEOTIDE SEQUENCE [LARGE SCALE GENOMIC DNA]</scope>
    <source>
        <strain evidence="2 3">AU9919</strain>
    </source>
</reference>
<protein>
    <submittedName>
        <fullName evidence="2">Uncharacterized protein</fullName>
    </submittedName>
</protein>
<accession>A0A261USK8</accession>
<dbReference type="EMBL" id="NEVQ01000003">
    <property type="protein sequence ID" value="OZI64537.1"/>
    <property type="molecule type" value="Genomic_DNA"/>
</dbReference>
<evidence type="ECO:0000256" key="1">
    <source>
        <dbReference type="SAM" id="MobiDB-lite"/>
    </source>
</evidence>
<organism evidence="2 3">
    <name type="scientific">Bordetella genomosp. 4</name>
    <dbReference type="NCBI Taxonomy" id="463044"/>
    <lineage>
        <taxon>Bacteria</taxon>
        <taxon>Pseudomonadati</taxon>
        <taxon>Pseudomonadota</taxon>
        <taxon>Betaproteobacteria</taxon>
        <taxon>Burkholderiales</taxon>
        <taxon>Alcaligenaceae</taxon>
        <taxon>Bordetella</taxon>
    </lineage>
</organism>
<feature type="compositionally biased region" description="Polar residues" evidence="1">
    <location>
        <begin position="9"/>
        <end position="29"/>
    </location>
</feature>
<dbReference type="Proteomes" id="UP000216885">
    <property type="component" value="Unassembled WGS sequence"/>
</dbReference>
<dbReference type="AlphaFoldDB" id="A0A261USK8"/>
<keyword evidence="3" id="KW-1185">Reference proteome</keyword>